<protein>
    <recommendedName>
        <fullName evidence="9">NlpC/P60 domain-containing protein</fullName>
    </recommendedName>
</protein>
<dbReference type="Pfam" id="PF00877">
    <property type="entry name" value="NLPC_P60"/>
    <property type="match status" value="1"/>
</dbReference>
<dbReference type="InterPro" id="IPR057309">
    <property type="entry name" value="PcsB_CC"/>
</dbReference>
<evidence type="ECO:0000256" key="6">
    <source>
        <dbReference type="SAM" id="Coils"/>
    </source>
</evidence>
<keyword evidence="3 8" id="KW-0732">Signal</keyword>
<dbReference type="InterPro" id="IPR038765">
    <property type="entry name" value="Papain-like_cys_pep_sf"/>
</dbReference>
<keyword evidence="2" id="KW-0645">Protease</keyword>
<dbReference type="PANTHER" id="PTHR47053:SF1">
    <property type="entry name" value="MUREIN DD-ENDOPEPTIDASE MEPH-RELATED"/>
    <property type="match status" value="1"/>
</dbReference>
<evidence type="ECO:0000256" key="4">
    <source>
        <dbReference type="ARBA" id="ARBA00022801"/>
    </source>
</evidence>
<dbReference type="InterPro" id="IPR000064">
    <property type="entry name" value="NLP_P60_dom"/>
</dbReference>
<dbReference type="Gene3D" id="6.10.250.3150">
    <property type="match status" value="1"/>
</dbReference>
<comment type="caution">
    <text evidence="10">The sequence shown here is derived from an EMBL/GenBank/DDBJ whole genome shotgun (WGS) entry which is preliminary data.</text>
</comment>
<dbReference type="Proteomes" id="UP000233654">
    <property type="component" value="Unassembled WGS sequence"/>
</dbReference>
<feature type="region of interest" description="Disordered" evidence="7">
    <location>
        <begin position="195"/>
        <end position="228"/>
    </location>
</feature>
<feature type="region of interest" description="Disordered" evidence="7">
    <location>
        <begin position="146"/>
        <end position="169"/>
    </location>
</feature>
<evidence type="ECO:0000256" key="3">
    <source>
        <dbReference type="ARBA" id="ARBA00022729"/>
    </source>
</evidence>
<organism evidence="10 11">
    <name type="scientific">Candidatus Anoxymicrobium japonicum</name>
    <dbReference type="NCBI Taxonomy" id="2013648"/>
    <lineage>
        <taxon>Bacteria</taxon>
        <taxon>Bacillati</taxon>
        <taxon>Actinomycetota</taxon>
        <taxon>Candidatus Geothermincolia</taxon>
        <taxon>Candidatus Geothermincolales</taxon>
        <taxon>Candidatus Anoxymicrobiaceae</taxon>
        <taxon>Candidatus Anoxymicrobium</taxon>
    </lineage>
</organism>
<dbReference type="SUPFAM" id="SSF54001">
    <property type="entry name" value="Cysteine proteinases"/>
    <property type="match status" value="1"/>
</dbReference>
<feature type="compositionally biased region" description="Polar residues" evidence="7">
    <location>
        <begin position="147"/>
        <end position="157"/>
    </location>
</feature>
<reference evidence="10 11" key="1">
    <citation type="journal article" date="2017" name="ISME J.">
        <title>Potential for microbial H2 and metal transformations associated with novel bacteria and archaea in deep terrestrial subsurface sediments.</title>
        <authorList>
            <person name="Hernsdorf A.W."/>
            <person name="Amano Y."/>
            <person name="Miyakawa K."/>
            <person name="Ise K."/>
            <person name="Suzuki Y."/>
            <person name="Anantharaman K."/>
            <person name="Probst A."/>
            <person name="Burstein D."/>
            <person name="Thomas B.C."/>
            <person name="Banfield J.F."/>
        </authorList>
    </citation>
    <scope>NUCLEOTIDE SEQUENCE [LARGE SCALE GENOMIC DNA]</scope>
    <source>
        <strain evidence="10">HGW-Actinobacteria-3</strain>
    </source>
</reference>
<evidence type="ECO:0000256" key="1">
    <source>
        <dbReference type="ARBA" id="ARBA00007074"/>
    </source>
</evidence>
<feature type="coiled-coil region" evidence="6">
    <location>
        <begin position="30"/>
        <end position="78"/>
    </location>
</feature>
<evidence type="ECO:0000256" key="8">
    <source>
        <dbReference type="SAM" id="SignalP"/>
    </source>
</evidence>
<feature type="signal peptide" evidence="8">
    <location>
        <begin position="1"/>
        <end position="23"/>
    </location>
</feature>
<proteinExistence type="inferred from homology"/>
<dbReference type="Pfam" id="PF24568">
    <property type="entry name" value="CC_PcsB"/>
    <property type="match status" value="1"/>
</dbReference>
<feature type="domain" description="NlpC/P60" evidence="9">
    <location>
        <begin position="222"/>
        <end position="337"/>
    </location>
</feature>
<sequence length="337" mass="36197">MRSLVIPALIVMFALVLAPVGFATPVDQRKADAQKEVERLQQKLEDSVERYNYACVRIEETRGAITQNKAQIADAEQKLALDRTRLNKRVRAMYITRQVKVVDVVASAGNFDEFLVGIDLAKKVGQRDAQMVCQVKEAKAGLEQARASLQEQKSQQEAARKELSDSKAAVEGDLSGAKGKLASAEEEIRQAMARRAVEVSNSGNNKYKPPSSKPPGSTRPPGAPHGGVVGVAYDQLGKPYVWGAEGPNSFDCSGLVMYCYRVGAGMYISHSSYAQSSCGASVSVGELQPGDILGFRGWGHVGLFVGGDSFIHAPQAGDVVKVSSLSARHNFCGAVRP</sequence>
<evidence type="ECO:0000256" key="2">
    <source>
        <dbReference type="ARBA" id="ARBA00022670"/>
    </source>
</evidence>
<feature type="compositionally biased region" description="Pro residues" evidence="7">
    <location>
        <begin position="211"/>
        <end position="223"/>
    </location>
</feature>
<dbReference type="GO" id="GO:0006508">
    <property type="term" value="P:proteolysis"/>
    <property type="evidence" value="ECO:0007669"/>
    <property type="project" value="UniProtKB-KW"/>
</dbReference>
<dbReference type="PANTHER" id="PTHR47053">
    <property type="entry name" value="MUREIN DD-ENDOPEPTIDASE MEPH-RELATED"/>
    <property type="match status" value="1"/>
</dbReference>
<feature type="chain" id="PRO_5014703943" description="NlpC/P60 domain-containing protein" evidence="8">
    <location>
        <begin position="24"/>
        <end position="337"/>
    </location>
</feature>
<name>A0A2N3G4U2_9ACTN</name>
<evidence type="ECO:0000259" key="9">
    <source>
        <dbReference type="PROSITE" id="PS51935"/>
    </source>
</evidence>
<evidence type="ECO:0000256" key="7">
    <source>
        <dbReference type="SAM" id="MobiDB-lite"/>
    </source>
</evidence>
<feature type="compositionally biased region" description="Low complexity" evidence="7">
    <location>
        <begin position="200"/>
        <end position="210"/>
    </location>
</feature>
<keyword evidence="4" id="KW-0378">Hydrolase</keyword>
<dbReference type="AlphaFoldDB" id="A0A2N3G4U2"/>
<accession>A0A2N3G4U2</accession>
<evidence type="ECO:0000313" key="11">
    <source>
        <dbReference type="Proteomes" id="UP000233654"/>
    </source>
</evidence>
<gene>
    <name evidence="10" type="ORF">CVT63_06380</name>
</gene>
<dbReference type="Gene3D" id="3.90.1720.10">
    <property type="entry name" value="endopeptidase domain like (from Nostoc punctiforme)"/>
    <property type="match status" value="1"/>
</dbReference>
<dbReference type="EMBL" id="PHEX01000058">
    <property type="protein sequence ID" value="PKQ27741.1"/>
    <property type="molecule type" value="Genomic_DNA"/>
</dbReference>
<evidence type="ECO:0000256" key="5">
    <source>
        <dbReference type="ARBA" id="ARBA00022807"/>
    </source>
</evidence>
<evidence type="ECO:0000313" key="10">
    <source>
        <dbReference type="EMBL" id="PKQ27741.1"/>
    </source>
</evidence>
<dbReference type="PROSITE" id="PS51935">
    <property type="entry name" value="NLPC_P60"/>
    <property type="match status" value="1"/>
</dbReference>
<keyword evidence="6" id="KW-0175">Coiled coil</keyword>
<feature type="compositionally biased region" description="Basic and acidic residues" evidence="7">
    <location>
        <begin position="158"/>
        <end position="169"/>
    </location>
</feature>
<dbReference type="InterPro" id="IPR051202">
    <property type="entry name" value="Peptidase_C40"/>
</dbReference>
<dbReference type="GO" id="GO:0008234">
    <property type="term" value="F:cysteine-type peptidase activity"/>
    <property type="evidence" value="ECO:0007669"/>
    <property type="project" value="UniProtKB-KW"/>
</dbReference>
<comment type="similarity">
    <text evidence="1">Belongs to the peptidase C40 family.</text>
</comment>
<keyword evidence="5" id="KW-0788">Thiol protease</keyword>